<dbReference type="AlphaFoldDB" id="A0A1I7XVG2"/>
<dbReference type="Proteomes" id="UP000095283">
    <property type="component" value="Unplaced"/>
</dbReference>
<dbReference type="Pfam" id="PF15389">
    <property type="entry name" value="DUF4612"/>
    <property type="match status" value="1"/>
</dbReference>
<evidence type="ECO:0000256" key="1">
    <source>
        <dbReference type="SAM" id="MobiDB-lite"/>
    </source>
</evidence>
<accession>A0A1I7XVG2</accession>
<organism evidence="2 3">
    <name type="scientific">Heterorhabditis bacteriophora</name>
    <name type="common">Entomopathogenic nematode worm</name>
    <dbReference type="NCBI Taxonomy" id="37862"/>
    <lineage>
        <taxon>Eukaryota</taxon>
        <taxon>Metazoa</taxon>
        <taxon>Ecdysozoa</taxon>
        <taxon>Nematoda</taxon>
        <taxon>Chromadorea</taxon>
        <taxon>Rhabditida</taxon>
        <taxon>Rhabditina</taxon>
        <taxon>Rhabditomorpha</taxon>
        <taxon>Strongyloidea</taxon>
        <taxon>Heterorhabditidae</taxon>
        <taxon>Heterorhabditis</taxon>
    </lineage>
</organism>
<feature type="region of interest" description="Disordered" evidence="1">
    <location>
        <begin position="1"/>
        <end position="23"/>
    </location>
</feature>
<reference evidence="3" key="1">
    <citation type="submission" date="2016-11" db="UniProtKB">
        <authorList>
            <consortium name="WormBaseParasite"/>
        </authorList>
    </citation>
    <scope>IDENTIFICATION</scope>
</reference>
<dbReference type="InterPro" id="IPR027967">
    <property type="entry name" value="DUF4612"/>
</dbReference>
<sequence>MGCRLSRTDSSELSEKEEKETMIQEKRGHVTNGQAVLLRRDTPAQGLEIQRNGYSSHTLGISKPIGEVESASQADFFRMLDAKIAHGADLDSTSED</sequence>
<proteinExistence type="predicted"/>
<protein>
    <submittedName>
        <fullName evidence="3">Ragulator complex protein LAMTOR1</fullName>
    </submittedName>
</protein>
<name>A0A1I7XVG2_HETBA</name>
<evidence type="ECO:0000313" key="3">
    <source>
        <dbReference type="WBParaSite" id="Hba_21561"/>
    </source>
</evidence>
<evidence type="ECO:0000313" key="2">
    <source>
        <dbReference type="Proteomes" id="UP000095283"/>
    </source>
</evidence>
<keyword evidence="2" id="KW-1185">Reference proteome</keyword>
<dbReference type="WBParaSite" id="Hba_21561">
    <property type="protein sequence ID" value="Hba_21561"/>
    <property type="gene ID" value="Hba_21561"/>
</dbReference>